<accession>K1QP28</accession>
<protein>
    <submittedName>
        <fullName evidence="1">Uncharacterized protein</fullName>
    </submittedName>
</protein>
<name>K1QP28_MAGGI</name>
<dbReference type="HOGENOM" id="CLU_816974_0_0_1"/>
<evidence type="ECO:0000313" key="1">
    <source>
        <dbReference type="EMBL" id="EKC38642.1"/>
    </source>
</evidence>
<organism evidence="1">
    <name type="scientific">Magallana gigas</name>
    <name type="common">Pacific oyster</name>
    <name type="synonym">Crassostrea gigas</name>
    <dbReference type="NCBI Taxonomy" id="29159"/>
    <lineage>
        <taxon>Eukaryota</taxon>
        <taxon>Metazoa</taxon>
        <taxon>Spiralia</taxon>
        <taxon>Lophotrochozoa</taxon>
        <taxon>Mollusca</taxon>
        <taxon>Bivalvia</taxon>
        <taxon>Autobranchia</taxon>
        <taxon>Pteriomorphia</taxon>
        <taxon>Ostreida</taxon>
        <taxon>Ostreoidea</taxon>
        <taxon>Ostreidae</taxon>
        <taxon>Magallana</taxon>
    </lineage>
</organism>
<sequence length="340" mass="37500">MQQRSALQVQGKSPLHGFSHSFCSSRKHVTAEWSLSSLFSLRFKEVAQVFEVFNHMPLLFRCIGSSSTISITGEMGNDEWTVITLQLTDAFLSPSLFVFNGGLWRNGCSAAFMSGADGCLSCTVYCHKTLPQHCSSCLEWCFPYRTEGGIVIPDISFRSYRCIGKSTFLVKLLNVLPYFLHAVFAHINSKKWRRSLRFSIICPCFSDALEAAALSPSLVKWEMMSGQSSLCSSLMHFAAHLFLSLMVVSGGMVAVQPSCPGQVNSFPLALRWVPFLHSLLPQNTATTLFFLVTFSLNVYVTCVAAWNGVFPIALKVALLYWASPSALIGVLASPHFSLSS</sequence>
<dbReference type="InParanoid" id="K1QP28"/>
<dbReference type="EMBL" id="JH817917">
    <property type="protein sequence ID" value="EKC38642.1"/>
    <property type="molecule type" value="Genomic_DNA"/>
</dbReference>
<reference evidence="1" key="1">
    <citation type="journal article" date="2012" name="Nature">
        <title>The oyster genome reveals stress adaptation and complexity of shell formation.</title>
        <authorList>
            <person name="Zhang G."/>
            <person name="Fang X."/>
            <person name="Guo X."/>
            <person name="Li L."/>
            <person name="Luo R."/>
            <person name="Xu F."/>
            <person name="Yang P."/>
            <person name="Zhang L."/>
            <person name="Wang X."/>
            <person name="Qi H."/>
            <person name="Xiong Z."/>
            <person name="Que H."/>
            <person name="Xie Y."/>
            <person name="Holland P.W."/>
            <person name="Paps J."/>
            <person name="Zhu Y."/>
            <person name="Wu F."/>
            <person name="Chen Y."/>
            <person name="Wang J."/>
            <person name="Peng C."/>
            <person name="Meng J."/>
            <person name="Yang L."/>
            <person name="Liu J."/>
            <person name="Wen B."/>
            <person name="Zhang N."/>
            <person name="Huang Z."/>
            <person name="Zhu Q."/>
            <person name="Feng Y."/>
            <person name="Mount A."/>
            <person name="Hedgecock D."/>
            <person name="Xu Z."/>
            <person name="Liu Y."/>
            <person name="Domazet-Loso T."/>
            <person name="Du Y."/>
            <person name="Sun X."/>
            <person name="Zhang S."/>
            <person name="Liu B."/>
            <person name="Cheng P."/>
            <person name="Jiang X."/>
            <person name="Li J."/>
            <person name="Fan D."/>
            <person name="Wang W."/>
            <person name="Fu W."/>
            <person name="Wang T."/>
            <person name="Wang B."/>
            <person name="Zhang J."/>
            <person name="Peng Z."/>
            <person name="Li Y."/>
            <person name="Li N."/>
            <person name="Wang J."/>
            <person name="Chen M."/>
            <person name="He Y."/>
            <person name="Tan F."/>
            <person name="Song X."/>
            <person name="Zheng Q."/>
            <person name="Huang R."/>
            <person name="Yang H."/>
            <person name="Du X."/>
            <person name="Chen L."/>
            <person name="Yang M."/>
            <person name="Gaffney P.M."/>
            <person name="Wang S."/>
            <person name="Luo L."/>
            <person name="She Z."/>
            <person name="Ming Y."/>
            <person name="Huang W."/>
            <person name="Zhang S."/>
            <person name="Huang B."/>
            <person name="Zhang Y."/>
            <person name="Qu T."/>
            <person name="Ni P."/>
            <person name="Miao G."/>
            <person name="Wang J."/>
            <person name="Wang Q."/>
            <person name="Steinberg C.E."/>
            <person name="Wang H."/>
            <person name="Li N."/>
            <person name="Qian L."/>
            <person name="Zhang G."/>
            <person name="Li Y."/>
            <person name="Yang H."/>
            <person name="Liu X."/>
            <person name="Wang J."/>
            <person name="Yin Y."/>
            <person name="Wang J."/>
        </authorList>
    </citation>
    <scope>NUCLEOTIDE SEQUENCE [LARGE SCALE GENOMIC DNA]</scope>
    <source>
        <strain evidence="1">05x7-T-G4-1.051#20</strain>
    </source>
</reference>
<gene>
    <name evidence="1" type="ORF">CGI_10003294</name>
</gene>
<dbReference type="AlphaFoldDB" id="K1QP28"/>
<proteinExistence type="predicted"/>